<dbReference type="InterPro" id="IPR027417">
    <property type="entry name" value="P-loop_NTPase"/>
</dbReference>
<dbReference type="InterPro" id="IPR049945">
    <property type="entry name" value="AAA_22"/>
</dbReference>
<proteinExistence type="predicted"/>
<organism evidence="2 3">
    <name type="scientific">Rhodanobacter ginsengisoli</name>
    <dbReference type="NCBI Taxonomy" id="418646"/>
    <lineage>
        <taxon>Bacteria</taxon>
        <taxon>Pseudomonadati</taxon>
        <taxon>Pseudomonadota</taxon>
        <taxon>Gammaproteobacteria</taxon>
        <taxon>Lysobacterales</taxon>
        <taxon>Rhodanobacteraceae</taxon>
        <taxon>Rhodanobacter</taxon>
    </lineage>
</organism>
<gene>
    <name evidence="2" type="ORF">ACFPPA_05810</name>
</gene>
<dbReference type="Pfam" id="PF09077">
    <property type="entry name" value="Phage-MuB_C"/>
    <property type="match status" value="1"/>
</dbReference>
<dbReference type="Proteomes" id="UP001596114">
    <property type="component" value="Unassembled WGS sequence"/>
</dbReference>
<sequence length="321" mass="33942">MNDTATVTAIYQGDADLRDQVKAVMAREKRLSQVIVAKEAGISAATLNQWLAGKYQGDNEGIDAKLRIWLDADMARRAAGGTMPEAPSFVVTPTAARILGALAYAQMAGDIAVIHGNAGVSKTSTGKHYGESSPNVWIATMSPSTAGVVTALEEVCDALGLSPGGGARKMMKAICRRVRDTHGLLIIDESQHLSVPALDELRSIHDATSIGLALVGNDGVFARMAGGRNAQQLDRLYSRVGKRLRLQQSTEADIVALIKAWGITDSKCHPTLIQIARGAGALRTLTKTLRLASMYAAAEGRTVCCEDVRAAASELMSGGEK</sequence>
<feature type="domain" description="VHS" evidence="1">
    <location>
        <begin position="139"/>
        <end position="275"/>
    </location>
</feature>
<dbReference type="RefSeq" id="WP_377318164.1">
    <property type="nucleotide sequence ID" value="NZ_JBHSNF010000001.1"/>
</dbReference>
<dbReference type="PROSITE" id="PS50179">
    <property type="entry name" value="VHS"/>
    <property type="match status" value="1"/>
</dbReference>
<evidence type="ECO:0000313" key="2">
    <source>
        <dbReference type="EMBL" id="MFC5525255.1"/>
    </source>
</evidence>
<dbReference type="SUPFAM" id="SSF47681">
    <property type="entry name" value="C-terminal domain of B transposition protein"/>
    <property type="match status" value="1"/>
</dbReference>
<dbReference type="Pfam" id="PF13401">
    <property type="entry name" value="AAA_22"/>
    <property type="match status" value="1"/>
</dbReference>
<reference evidence="3" key="1">
    <citation type="journal article" date="2019" name="Int. J. Syst. Evol. Microbiol.">
        <title>The Global Catalogue of Microorganisms (GCM) 10K type strain sequencing project: providing services to taxonomists for standard genome sequencing and annotation.</title>
        <authorList>
            <consortium name="The Broad Institute Genomics Platform"/>
            <consortium name="The Broad Institute Genome Sequencing Center for Infectious Disease"/>
            <person name="Wu L."/>
            <person name="Ma J."/>
        </authorList>
    </citation>
    <scope>NUCLEOTIDE SEQUENCE [LARGE SCALE GENOMIC DNA]</scope>
    <source>
        <strain evidence="3">CGMCC 1.16619</strain>
    </source>
</reference>
<accession>A0ABW0QK90</accession>
<dbReference type="InterPro" id="IPR010982">
    <property type="entry name" value="Lambda_DNA-bd_dom_sf"/>
</dbReference>
<dbReference type="InterPro" id="IPR002014">
    <property type="entry name" value="VHS_dom"/>
</dbReference>
<evidence type="ECO:0000259" key="1">
    <source>
        <dbReference type="PROSITE" id="PS50179"/>
    </source>
</evidence>
<dbReference type="InterPro" id="IPR052026">
    <property type="entry name" value="ExeA_AAA_ATPase_DNA-bind"/>
</dbReference>
<dbReference type="InterPro" id="IPR036733">
    <property type="entry name" value="B_transposit_C_sf"/>
</dbReference>
<keyword evidence="3" id="KW-1185">Reference proteome</keyword>
<dbReference type="EMBL" id="JBHSNF010000001">
    <property type="protein sequence ID" value="MFC5525255.1"/>
    <property type="molecule type" value="Genomic_DNA"/>
</dbReference>
<dbReference type="SUPFAM" id="SSF52540">
    <property type="entry name" value="P-loop containing nucleoside triphosphate hydrolases"/>
    <property type="match status" value="1"/>
</dbReference>
<dbReference type="PANTHER" id="PTHR35894:SF5">
    <property type="entry name" value="MU-LIKE PROPHAGE FLUMU DNA TRANSPOSITION PROTEIN B"/>
    <property type="match status" value="1"/>
</dbReference>
<evidence type="ECO:0000313" key="3">
    <source>
        <dbReference type="Proteomes" id="UP001596114"/>
    </source>
</evidence>
<dbReference type="Gene3D" id="1.10.260.40">
    <property type="entry name" value="lambda repressor-like DNA-binding domains"/>
    <property type="match status" value="1"/>
</dbReference>
<dbReference type="PANTHER" id="PTHR35894">
    <property type="entry name" value="GENERAL SECRETION PATHWAY PROTEIN A-RELATED"/>
    <property type="match status" value="1"/>
</dbReference>
<dbReference type="Gene3D" id="1.10.1180.10">
    <property type="entry name" value="B transposition protein, C-terminal domain"/>
    <property type="match status" value="1"/>
</dbReference>
<name>A0ABW0QK90_9GAMM</name>
<comment type="caution">
    <text evidence="2">The sequence shown here is derived from an EMBL/GenBank/DDBJ whole genome shotgun (WGS) entry which is preliminary data.</text>
</comment>
<protein>
    <submittedName>
        <fullName evidence="2">AAA family ATPase</fullName>
    </submittedName>
</protein>
<dbReference type="InterPro" id="IPR009084">
    <property type="entry name" value="B_transpositn_C"/>
</dbReference>